<dbReference type="SUPFAM" id="SSF69593">
    <property type="entry name" value="Glycerol-3-phosphate (1)-acyltransferase"/>
    <property type="match status" value="1"/>
</dbReference>
<keyword evidence="2" id="KW-0012">Acyltransferase</keyword>
<sequence>MIFRSIIFYVFLSLWTIFMGIICLPYLLISQSYIRKPINFWILGIFKLLEIICNITHEIRGRKNIPKYSVLIASKHQSAFETFALFFYINKSIFIHKKQLFFIPIFGQYLKKTNMISINRSEGTTAMRKMLREAKSKMDGGYSIIIFPEGTRKIPGDKPDYKTGFIGIYNETESEILPIAVNSGNNWPKHTFIKTPGKIIIKILKPIPAKLKKDEVLKKIESVIEEETNKII</sequence>
<dbReference type="GO" id="GO:0006654">
    <property type="term" value="P:phosphatidic acid biosynthetic process"/>
    <property type="evidence" value="ECO:0007669"/>
    <property type="project" value="TreeGrafter"/>
</dbReference>
<dbReference type="SMART" id="SM00563">
    <property type="entry name" value="PlsC"/>
    <property type="match status" value="1"/>
</dbReference>
<feature type="domain" description="Phospholipid/glycerol acyltransferase" evidence="4">
    <location>
        <begin position="70"/>
        <end position="184"/>
    </location>
</feature>
<evidence type="ECO:0000313" key="5">
    <source>
        <dbReference type="EMBL" id="SVC13956.1"/>
    </source>
</evidence>
<dbReference type="AlphaFoldDB" id="A0A382JQC7"/>
<dbReference type="GO" id="GO:0003841">
    <property type="term" value="F:1-acylglycerol-3-phosphate O-acyltransferase activity"/>
    <property type="evidence" value="ECO:0007669"/>
    <property type="project" value="TreeGrafter"/>
</dbReference>
<evidence type="ECO:0000259" key="4">
    <source>
        <dbReference type="SMART" id="SM00563"/>
    </source>
</evidence>
<reference evidence="5" key="1">
    <citation type="submission" date="2018-05" db="EMBL/GenBank/DDBJ databases">
        <authorList>
            <person name="Lanie J.A."/>
            <person name="Ng W.-L."/>
            <person name="Kazmierczak K.M."/>
            <person name="Andrzejewski T.M."/>
            <person name="Davidsen T.M."/>
            <person name="Wayne K.J."/>
            <person name="Tettelin H."/>
            <person name="Glass J.I."/>
            <person name="Rusch D."/>
            <person name="Podicherti R."/>
            <person name="Tsui H.-C.T."/>
            <person name="Winkler M.E."/>
        </authorList>
    </citation>
    <scope>NUCLEOTIDE SEQUENCE</scope>
</reference>
<dbReference type="PANTHER" id="PTHR10434:SF40">
    <property type="entry name" value="1-ACYL-SN-GLYCEROL-3-PHOSPHATE ACYLTRANSFERASE"/>
    <property type="match status" value="1"/>
</dbReference>
<protein>
    <recommendedName>
        <fullName evidence="4">Phospholipid/glycerol acyltransferase domain-containing protein</fullName>
    </recommendedName>
</protein>
<gene>
    <name evidence="5" type="ORF">METZ01_LOCUS266810</name>
</gene>
<keyword evidence="3" id="KW-1133">Transmembrane helix</keyword>
<organism evidence="5">
    <name type="scientific">marine metagenome</name>
    <dbReference type="NCBI Taxonomy" id="408172"/>
    <lineage>
        <taxon>unclassified sequences</taxon>
        <taxon>metagenomes</taxon>
        <taxon>ecological metagenomes</taxon>
    </lineage>
</organism>
<dbReference type="CDD" id="cd07989">
    <property type="entry name" value="LPLAT_AGPAT-like"/>
    <property type="match status" value="1"/>
</dbReference>
<evidence type="ECO:0000256" key="3">
    <source>
        <dbReference type="SAM" id="Phobius"/>
    </source>
</evidence>
<keyword evidence="3" id="KW-0472">Membrane</keyword>
<evidence type="ECO:0000256" key="1">
    <source>
        <dbReference type="ARBA" id="ARBA00022679"/>
    </source>
</evidence>
<feature type="transmembrane region" description="Helical" evidence="3">
    <location>
        <begin position="6"/>
        <end position="28"/>
    </location>
</feature>
<keyword evidence="1" id="KW-0808">Transferase</keyword>
<dbReference type="InterPro" id="IPR002123">
    <property type="entry name" value="Plipid/glycerol_acylTrfase"/>
</dbReference>
<dbReference type="EMBL" id="UINC01075607">
    <property type="protein sequence ID" value="SVC13956.1"/>
    <property type="molecule type" value="Genomic_DNA"/>
</dbReference>
<dbReference type="Pfam" id="PF01553">
    <property type="entry name" value="Acyltransferase"/>
    <property type="match status" value="1"/>
</dbReference>
<proteinExistence type="predicted"/>
<evidence type="ECO:0000256" key="2">
    <source>
        <dbReference type="ARBA" id="ARBA00023315"/>
    </source>
</evidence>
<keyword evidence="3" id="KW-0812">Transmembrane</keyword>
<dbReference type="PANTHER" id="PTHR10434">
    <property type="entry name" value="1-ACYL-SN-GLYCEROL-3-PHOSPHATE ACYLTRANSFERASE"/>
    <property type="match status" value="1"/>
</dbReference>
<accession>A0A382JQC7</accession>
<name>A0A382JQC7_9ZZZZ</name>